<proteinExistence type="predicted"/>
<sequence>MKKIAAALLALLCTGPAVADEMWSSDQGEIIYERDVGEIVVFSFPFAPGRAEMYIENLIGNFDRRGIHEGYWIAPGSDGSCSASLTGPDGIQSTNWGRFTLRFDSRAYPSGFVANMGECFNAPDQVWQLRAYPY</sequence>
<keyword evidence="3" id="KW-1185">Reference proteome</keyword>
<protein>
    <recommendedName>
        <fullName evidence="4">DUF2147 domain-containing protein</fullName>
    </recommendedName>
</protein>
<accession>A0A8X8KQP4</accession>
<evidence type="ECO:0000256" key="1">
    <source>
        <dbReference type="SAM" id="SignalP"/>
    </source>
</evidence>
<gene>
    <name evidence="2" type="ORF">GEU84_007900</name>
</gene>
<evidence type="ECO:0000313" key="2">
    <source>
        <dbReference type="EMBL" id="NUB44302.1"/>
    </source>
</evidence>
<dbReference type="Proteomes" id="UP000484076">
    <property type="component" value="Unassembled WGS sequence"/>
</dbReference>
<evidence type="ECO:0008006" key="4">
    <source>
        <dbReference type="Google" id="ProtNLM"/>
    </source>
</evidence>
<keyword evidence="1" id="KW-0732">Signal</keyword>
<evidence type="ECO:0000313" key="3">
    <source>
        <dbReference type="Proteomes" id="UP000484076"/>
    </source>
</evidence>
<dbReference type="RefSeq" id="WP_174539432.1">
    <property type="nucleotide sequence ID" value="NZ_WHUT02000004.1"/>
</dbReference>
<organism evidence="2 3">
    <name type="scientific">Fertoeibacter niger</name>
    <dbReference type="NCBI Taxonomy" id="2656921"/>
    <lineage>
        <taxon>Bacteria</taxon>
        <taxon>Pseudomonadati</taxon>
        <taxon>Pseudomonadota</taxon>
        <taxon>Alphaproteobacteria</taxon>
        <taxon>Rhodobacterales</taxon>
        <taxon>Paracoccaceae</taxon>
        <taxon>Fertoeibacter</taxon>
    </lineage>
</organism>
<name>A0A8X8KQP4_9RHOB</name>
<dbReference type="AlphaFoldDB" id="A0A8X8KQP4"/>
<reference evidence="2" key="1">
    <citation type="submission" date="2020-05" db="EMBL/GenBank/DDBJ databases">
        <title>Fertoebacter nigrum gen. nov., sp. nov., a new member of the family Rhodobacteraceae.</title>
        <authorList>
            <person name="Szuroczki S."/>
            <person name="Abbaszade G."/>
            <person name="Buni D."/>
            <person name="Schumann P."/>
            <person name="Toth E."/>
        </authorList>
    </citation>
    <scope>NUCLEOTIDE SEQUENCE</scope>
    <source>
        <strain evidence="2">RG-N-1a</strain>
    </source>
</reference>
<feature type="signal peptide" evidence="1">
    <location>
        <begin position="1"/>
        <end position="19"/>
    </location>
</feature>
<dbReference type="EMBL" id="WHUT02000004">
    <property type="protein sequence ID" value="NUB44302.1"/>
    <property type="molecule type" value="Genomic_DNA"/>
</dbReference>
<comment type="caution">
    <text evidence="2">The sequence shown here is derived from an EMBL/GenBank/DDBJ whole genome shotgun (WGS) entry which is preliminary data.</text>
</comment>
<feature type="chain" id="PRO_5036451004" description="DUF2147 domain-containing protein" evidence="1">
    <location>
        <begin position="20"/>
        <end position="134"/>
    </location>
</feature>